<dbReference type="EMBL" id="BMNB01000018">
    <property type="protein sequence ID" value="GGM49680.1"/>
    <property type="molecule type" value="Genomic_DNA"/>
</dbReference>
<comment type="caution">
    <text evidence="3">The sequence shown here is derived from an EMBL/GenBank/DDBJ whole genome shotgun (WGS) entry which is preliminary data.</text>
</comment>
<name>A0A917WZH0_9ACTN</name>
<dbReference type="GO" id="GO:0080120">
    <property type="term" value="P:CAAX-box protein maturation"/>
    <property type="evidence" value="ECO:0007669"/>
    <property type="project" value="UniProtKB-ARBA"/>
</dbReference>
<proteinExistence type="predicted"/>
<keyword evidence="1" id="KW-0812">Transmembrane</keyword>
<evidence type="ECO:0000313" key="4">
    <source>
        <dbReference type="Proteomes" id="UP000608890"/>
    </source>
</evidence>
<keyword evidence="4" id="KW-1185">Reference proteome</keyword>
<dbReference type="InterPro" id="IPR003675">
    <property type="entry name" value="Rce1/LyrA-like_dom"/>
</dbReference>
<keyword evidence="1" id="KW-0472">Membrane</keyword>
<keyword evidence="1" id="KW-1133">Transmembrane helix</keyword>
<dbReference type="Pfam" id="PF02517">
    <property type="entry name" value="Rce1-like"/>
    <property type="match status" value="1"/>
</dbReference>
<evidence type="ECO:0000259" key="2">
    <source>
        <dbReference type="Pfam" id="PF02517"/>
    </source>
</evidence>
<dbReference type="RefSeq" id="WP_229706057.1">
    <property type="nucleotide sequence ID" value="NZ_BMNB01000018.1"/>
</dbReference>
<feature type="domain" description="CAAX prenyl protease 2/Lysostaphin resistance protein A-like" evidence="2">
    <location>
        <begin position="2"/>
        <end position="30"/>
    </location>
</feature>
<dbReference type="GO" id="GO:0004175">
    <property type="term" value="F:endopeptidase activity"/>
    <property type="evidence" value="ECO:0007669"/>
    <property type="project" value="UniProtKB-ARBA"/>
</dbReference>
<organism evidence="3 4">
    <name type="scientific">Micromonospora sonchi</name>
    <dbReference type="NCBI Taxonomy" id="1763543"/>
    <lineage>
        <taxon>Bacteria</taxon>
        <taxon>Bacillati</taxon>
        <taxon>Actinomycetota</taxon>
        <taxon>Actinomycetes</taxon>
        <taxon>Micromonosporales</taxon>
        <taxon>Micromonosporaceae</taxon>
        <taxon>Micromonospora</taxon>
    </lineage>
</organism>
<evidence type="ECO:0000256" key="1">
    <source>
        <dbReference type="SAM" id="Phobius"/>
    </source>
</evidence>
<reference evidence="3" key="1">
    <citation type="journal article" date="2014" name="Int. J. Syst. Evol. Microbiol.">
        <title>Complete genome sequence of Corynebacterium casei LMG S-19264T (=DSM 44701T), isolated from a smear-ripened cheese.</title>
        <authorList>
            <consortium name="US DOE Joint Genome Institute (JGI-PGF)"/>
            <person name="Walter F."/>
            <person name="Albersmeier A."/>
            <person name="Kalinowski J."/>
            <person name="Ruckert C."/>
        </authorList>
    </citation>
    <scope>NUCLEOTIDE SEQUENCE</scope>
    <source>
        <strain evidence="3">CGMCC 4.7312</strain>
    </source>
</reference>
<protein>
    <recommendedName>
        <fullName evidence="2">CAAX prenyl protease 2/Lysostaphin resistance protein A-like domain-containing protein</fullName>
    </recommendedName>
</protein>
<feature type="transmembrane region" description="Helical" evidence="1">
    <location>
        <begin position="18"/>
        <end position="39"/>
    </location>
</feature>
<accession>A0A917WZH0</accession>
<dbReference type="Proteomes" id="UP000608890">
    <property type="component" value="Unassembled WGS sequence"/>
</dbReference>
<evidence type="ECO:0000313" key="3">
    <source>
        <dbReference type="EMBL" id="GGM49680.1"/>
    </source>
</evidence>
<reference evidence="3" key="2">
    <citation type="submission" date="2020-09" db="EMBL/GenBank/DDBJ databases">
        <authorList>
            <person name="Sun Q."/>
            <person name="Zhou Y."/>
        </authorList>
    </citation>
    <scope>NUCLEOTIDE SEQUENCE</scope>
    <source>
        <strain evidence="3">CGMCC 4.7312</strain>
    </source>
</reference>
<dbReference type="AlphaFoldDB" id="A0A917WZH0"/>
<sequence length="42" mass="4655">MFFAGLVFAWLLHRYRNLWVPILAHVVSNGALVVLAFAAQAA</sequence>
<gene>
    <name evidence="3" type="ORF">GCM10011608_38290</name>
</gene>